<dbReference type="Pfam" id="PF01261">
    <property type="entry name" value="AP_endonuc_2"/>
    <property type="match status" value="1"/>
</dbReference>
<dbReference type="PANTHER" id="PTHR12110:SF21">
    <property type="entry name" value="XYLOSE ISOMERASE-LIKE TIM BARREL DOMAIN-CONTAINING PROTEIN"/>
    <property type="match status" value="1"/>
</dbReference>
<dbReference type="EMBL" id="BIFR01000001">
    <property type="protein sequence ID" value="GCE11651.1"/>
    <property type="molecule type" value="Genomic_DNA"/>
</dbReference>
<keyword evidence="3" id="KW-1185">Reference proteome</keyword>
<feature type="domain" description="Xylose isomerase-like TIM barrel" evidence="1">
    <location>
        <begin position="35"/>
        <end position="270"/>
    </location>
</feature>
<comment type="caution">
    <text evidence="2">The sequence shown here is derived from an EMBL/GenBank/DDBJ whole genome shotgun (WGS) entry which is preliminary data.</text>
</comment>
<dbReference type="PANTHER" id="PTHR12110">
    <property type="entry name" value="HYDROXYPYRUVATE ISOMERASE"/>
    <property type="match status" value="1"/>
</dbReference>
<proteinExistence type="predicted"/>
<accession>A0A401ZXS6</accession>
<name>A0A401ZXS6_9CHLR</name>
<dbReference type="SUPFAM" id="SSF51658">
    <property type="entry name" value="Xylose isomerase-like"/>
    <property type="match status" value="1"/>
</dbReference>
<dbReference type="Gene3D" id="3.20.20.150">
    <property type="entry name" value="Divalent-metal-dependent TIM barrel enzymes"/>
    <property type="match status" value="1"/>
</dbReference>
<organism evidence="2 3">
    <name type="scientific">Tengunoibacter tsumagoiensis</name>
    <dbReference type="NCBI Taxonomy" id="2014871"/>
    <lineage>
        <taxon>Bacteria</taxon>
        <taxon>Bacillati</taxon>
        <taxon>Chloroflexota</taxon>
        <taxon>Ktedonobacteria</taxon>
        <taxon>Ktedonobacterales</taxon>
        <taxon>Dictyobacteraceae</taxon>
        <taxon>Tengunoibacter</taxon>
    </lineage>
</organism>
<dbReference type="InterPro" id="IPR050312">
    <property type="entry name" value="IolE/XylAMocC-like"/>
</dbReference>
<dbReference type="InterPro" id="IPR036237">
    <property type="entry name" value="Xyl_isomerase-like_sf"/>
</dbReference>
<dbReference type="OrthoDB" id="148059at2"/>
<dbReference type="Proteomes" id="UP000287352">
    <property type="component" value="Unassembled WGS sequence"/>
</dbReference>
<reference evidence="3" key="1">
    <citation type="submission" date="2018-12" db="EMBL/GenBank/DDBJ databases">
        <title>Tengunoibacter tsumagoiensis gen. nov., sp. nov., Dictyobacter kobayashii sp. nov., D. alpinus sp. nov., and D. joshuensis sp. nov. and description of Dictyobacteraceae fam. nov. within the order Ktedonobacterales isolated from Tengu-no-mugimeshi.</title>
        <authorList>
            <person name="Wang C.M."/>
            <person name="Zheng Y."/>
            <person name="Sakai Y."/>
            <person name="Toyoda A."/>
            <person name="Minakuchi Y."/>
            <person name="Abe K."/>
            <person name="Yokota A."/>
            <person name="Yabe S."/>
        </authorList>
    </citation>
    <scope>NUCLEOTIDE SEQUENCE [LARGE SCALE GENOMIC DNA]</scope>
    <source>
        <strain evidence="3">Uno3</strain>
    </source>
</reference>
<gene>
    <name evidence="2" type="ORF">KTT_15100</name>
</gene>
<sequence length="274" mass="31396">MDTTMQLLCSTGAFSRFPDLTGYQAVLKYGPQLQVDGFELMFFPGWYGNIKWVGQDLQHSQLRFPAMHTEKSIGSALGHADPAERERGVQLLAENCLLGSMLGTKILILHLWNWPDLDNNLENNLSVLSQCLDLVDRYDQKLAIETIPGRHFDPLVNVHRALTCDARCSIALDTEFLAMYNHTEDVFSHSWIWQKNLMQHIHIKDYDGQAFLNGQRRYLHPGEGKINFDQFFAQLKTSHYMGNISLESPALLKDGEVDIPRIQESLDFLRHYVS</sequence>
<dbReference type="InterPro" id="IPR013022">
    <property type="entry name" value="Xyl_isomerase-like_TIM-brl"/>
</dbReference>
<dbReference type="RefSeq" id="WP_126579337.1">
    <property type="nucleotide sequence ID" value="NZ_BIFR01000001.1"/>
</dbReference>
<evidence type="ECO:0000313" key="3">
    <source>
        <dbReference type="Proteomes" id="UP000287352"/>
    </source>
</evidence>
<evidence type="ECO:0000313" key="2">
    <source>
        <dbReference type="EMBL" id="GCE11651.1"/>
    </source>
</evidence>
<evidence type="ECO:0000259" key="1">
    <source>
        <dbReference type="Pfam" id="PF01261"/>
    </source>
</evidence>
<protein>
    <recommendedName>
        <fullName evidence="1">Xylose isomerase-like TIM barrel domain-containing protein</fullName>
    </recommendedName>
</protein>
<dbReference type="AlphaFoldDB" id="A0A401ZXS6"/>